<dbReference type="GeneID" id="13389030"/>
<dbReference type="OrthoDB" id="272700at2759"/>
<dbReference type="KEGG" id="ldo:LDBPK_261980"/>
<dbReference type="EMBL" id="CP029525">
    <property type="protein sequence ID" value="AYU79798.1"/>
    <property type="molecule type" value="Genomic_DNA"/>
</dbReference>
<proteinExistence type="predicted"/>
<accession>A0A3Q8IPD3</accession>
<dbReference type="InterPro" id="IPR056614">
    <property type="entry name" value="FAZ1_cons"/>
</dbReference>
<dbReference type="Pfam" id="PF23398">
    <property type="entry name" value="FAZ1_cons"/>
    <property type="match status" value="1"/>
</dbReference>
<keyword evidence="7" id="KW-1185">Reference proteome</keyword>
<dbReference type="VEuPathDB" id="TriTrypDB:LDHU3_26.2600"/>
<reference evidence="8" key="6">
    <citation type="submission" date="2019-02" db="EMBL/GenBank/DDBJ databases">
        <title>FDA dAtabase for Regulatory Grade micrObial Sequences (FDA-ARGOS): Supporting development and validation of Infectious Disease Dx tests.</title>
        <authorList>
            <person name="Duncan R."/>
            <person name="Fisher C."/>
            <person name="Tallon L."/>
            <person name="Sadzewicz L."/>
            <person name="Sengamalay N."/>
            <person name="Ott S."/>
            <person name="Godinez A."/>
            <person name="Nagaraj S."/>
            <person name="Vavikolanu K."/>
            <person name="Nadendla S."/>
            <person name="Aluvathingal J."/>
            <person name="Sichtig H."/>
        </authorList>
    </citation>
    <scope>NUCLEOTIDE SEQUENCE [LARGE SCALE GENOMIC DNA]</scope>
    <source>
        <strain evidence="8">FDAARGOS_361</strain>
    </source>
</reference>
<evidence type="ECO:0000313" key="6">
    <source>
        <dbReference type="Proteomes" id="UP000008980"/>
    </source>
</evidence>
<sequence length="206" mass="23011">MSRRESCIWHPMPEEVRRSSVQSRRASLAAGRRKSLNVSGPDWDVEAPPTPYYGDYSARGNAAEAHTSREAAAPLAEPSKKLQQADEAACGEASPGTVVVSSKPMEDEAAFRISRTRHTVRFHGEKWAKVLRKRHAEIAACFMEDIKDGASVMADEAKRLKIRMSDCMEVTFVTYSGSRARQKAIHLALQNYSFPKTCQRYTSFEA</sequence>
<feature type="compositionally biased region" description="Basic and acidic residues" evidence="1">
    <location>
        <begin position="1"/>
        <end position="18"/>
    </location>
</feature>
<dbReference type="Proteomes" id="UP000318447">
    <property type="component" value="Unassembled WGS sequence"/>
</dbReference>
<dbReference type="RefSeq" id="XP_003861783.1">
    <property type="nucleotide sequence ID" value="XM_003861735.1"/>
</dbReference>
<evidence type="ECO:0000259" key="2">
    <source>
        <dbReference type="Pfam" id="PF23398"/>
    </source>
</evidence>
<dbReference type="OMA" id="MHDCMEV"/>
<reference evidence="6" key="3">
    <citation type="submission" date="2011-02" db="EMBL/GenBank/DDBJ databases">
        <title>Whole genome sequencing of Leishmania donovani clinical lines reveals dynamic variation related to drug resistance.</title>
        <authorList>
            <person name="Downing T."/>
            <person name="Imamura H."/>
            <person name="Sanders M."/>
            <person name="Decuypere S."/>
            <person name="Hertz-Fowler C."/>
            <person name="Clark T.G."/>
            <person name="Rijal S."/>
            <person name="Sundar S."/>
            <person name="Quail M.A."/>
            <person name="De Doncker S."/>
            <person name="Maes I."/>
            <person name="Vanaerschot M."/>
            <person name="Stark O."/>
            <person name="Schonian G."/>
            <person name="Dujardin J.C."/>
            <person name="Berriman M."/>
        </authorList>
    </citation>
    <scope>NUCLEOTIDE SEQUENCE [LARGE SCALE GENOMIC DNA]</scope>
    <source>
        <strain evidence="6">BPK282A1</strain>
    </source>
</reference>
<feature type="domain" description="Flagellar attachment zone protein 1 conserved" evidence="2">
    <location>
        <begin position="115"/>
        <end position="199"/>
    </location>
</feature>
<reference evidence="3 7" key="4">
    <citation type="journal article" date="2018" name="Sci. Rep.">
        <title>A complete Leishmania donovani reference genome identifies novel genetic variations associated with virulence.</title>
        <authorList>
            <person name="Lypaczewski P."/>
            <person name="Hoshizaki J."/>
            <person name="Zhang W.-W."/>
            <person name="McCall L.-I."/>
            <person name="Torcivia-Rodriguez J."/>
            <person name="Simonyan V."/>
            <person name="Kaur A."/>
            <person name="Dewar K."/>
            <person name="Matlashewski G."/>
        </authorList>
    </citation>
    <scope>NUCLEOTIDE SEQUENCE [LARGE SCALE GENOMIC DNA]</scope>
    <source>
        <strain evidence="3 7">LdCL</strain>
    </source>
</reference>
<dbReference type="VEuPathDB" id="TriTrypDB:LdBPK_261980.1"/>
<reference evidence="4 6" key="1">
    <citation type="journal article" date="2011" name="Genome Res.">
        <title>Whole genome sequencing of multiple Leishmania donovani clinical isolates provides insights into population structure and mechanisms of drug resistance.</title>
        <authorList>
            <person name="Downing T."/>
            <person name="Imamura H."/>
            <person name="Decuypere S."/>
            <person name="Clark T.G."/>
            <person name="Coombs G.H."/>
            <person name="Cotton J.A."/>
            <person name="Hilley J.D."/>
            <person name="de Doncker S."/>
            <person name="Maes I."/>
            <person name="Mottram J.C."/>
            <person name="Quail M.A."/>
            <person name="Rijal S."/>
            <person name="Sanders M."/>
            <person name="Schonian G."/>
            <person name="Stark O."/>
            <person name="Sundar S."/>
            <person name="Vanaerschot M."/>
            <person name="Hertz-Fowler C."/>
            <person name="Dujardin J.C."/>
            <person name="Berriman M."/>
        </authorList>
    </citation>
    <scope>NUCLEOTIDE SEQUENCE [LARGE SCALE GENOMIC DNA]</scope>
    <source>
        <strain evidence="4 6">BPK282A1</strain>
    </source>
</reference>
<name>A0A3Q8IPD3_LEIDO</name>
<dbReference type="EMBL" id="FR799613">
    <property type="protein sequence ID" value="CBZ35085.1"/>
    <property type="molecule type" value="Genomic_DNA"/>
</dbReference>
<reference evidence="5" key="5">
    <citation type="submission" date="2019-02" db="EMBL/GenBank/DDBJ databases">
        <title>FDA dAtabase for Regulatory Grade micrObial Sequences (FDA-ARGOS): Supporting development and validation of Infectious Disease Dx tests.</title>
        <authorList>
            <person name="Duncan R."/>
            <person name="Fisher C."/>
            <person name="Tallon L.J."/>
            <person name="Sadzewicz L."/>
            <person name="Sengamalay N."/>
            <person name="Ott S."/>
            <person name="Godinez A."/>
            <person name="Nagaraj S."/>
            <person name="Nadendla S."/>
            <person name="Sichtig H."/>
        </authorList>
    </citation>
    <scope>NUCLEOTIDE SEQUENCE</scope>
    <source>
        <strain evidence="5">FDAARGOS_361</strain>
    </source>
</reference>
<evidence type="ECO:0000313" key="5">
    <source>
        <dbReference type="EMBL" id="TPP41227.1"/>
    </source>
</evidence>
<organism evidence="3 7">
    <name type="scientific">Leishmania donovani</name>
    <dbReference type="NCBI Taxonomy" id="5661"/>
    <lineage>
        <taxon>Eukaryota</taxon>
        <taxon>Discoba</taxon>
        <taxon>Euglenozoa</taxon>
        <taxon>Kinetoplastea</taxon>
        <taxon>Metakinetoplastina</taxon>
        <taxon>Trypanosomatida</taxon>
        <taxon>Trypanosomatidae</taxon>
        <taxon>Leishmaniinae</taxon>
        <taxon>Leishmania</taxon>
    </lineage>
</organism>
<evidence type="ECO:0000256" key="1">
    <source>
        <dbReference type="SAM" id="MobiDB-lite"/>
    </source>
</evidence>
<dbReference type="Proteomes" id="UP000008980">
    <property type="component" value="Chromosome 26"/>
</dbReference>
<protein>
    <recommendedName>
        <fullName evidence="2">Flagellar attachment zone protein 1 conserved domain-containing protein</fullName>
    </recommendedName>
</protein>
<dbReference type="VEuPathDB" id="TriTrypDB:LdCL_260025400"/>
<evidence type="ECO:0000313" key="3">
    <source>
        <dbReference type="EMBL" id="AYU79798.1"/>
    </source>
</evidence>
<evidence type="ECO:0000313" key="4">
    <source>
        <dbReference type="EMBL" id="CBZ35085.1"/>
    </source>
</evidence>
<reference evidence="4" key="2">
    <citation type="submission" date="2011-01" db="EMBL/GenBank/DDBJ databases">
        <authorList>
            <person name="Zhao B.P."/>
            <person name="Ren Z.A."/>
            <person name="Li C.D."/>
        </authorList>
    </citation>
    <scope>NUCLEOTIDE SEQUENCE</scope>
    <source>
        <strain evidence="4">BPK282A1</strain>
    </source>
</reference>
<dbReference type="EMBL" id="RHLC01000017">
    <property type="protein sequence ID" value="TPP41227.1"/>
    <property type="molecule type" value="Genomic_DNA"/>
</dbReference>
<feature type="region of interest" description="Disordered" evidence="1">
    <location>
        <begin position="1"/>
        <end position="68"/>
    </location>
</feature>
<accession>E9BIK9</accession>
<gene>
    <name evidence="5" type="ORF">CGC21_32290</name>
    <name evidence="4" type="ORF">LDBPK_261980</name>
    <name evidence="3" type="ORF">LdCL_260025400</name>
</gene>
<evidence type="ECO:0000313" key="8">
    <source>
        <dbReference type="Proteomes" id="UP000318447"/>
    </source>
</evidence>
<feature type="compositionally biased region" description="Low complexity" evidence="1">
    <location>
        <begin position="19"/>
        <end position="30"/>
    </location>
</feature>
<evidence type="ECO:0000313" key="7">
    <source>
        <dbReference type="Proteomes" id="UP000274082"/>
    </source>
</evidence>
<dbReference type="AlphaFoldDB" id="A0A3Q8IPD3"/>
<dbReference type="Proteomes" id="UP000274082">
    <property type="component" value="Chromosome 26"/>
</dbReference>